<feature type="compositionally biased region" description="Basic residues" evidence="1">
    <location>
        <begin position="88"/>
        <end position="97"/>
    </location>
</feature>
<dbReference type="InterPro" id="IPR043128">
    <property type="entry name" value="Rev_trsase/Diguanyl_cyclase"/>
</dbReference>
<dbReference type="InterPro" id="IPR002156">
    <property type="entry name" value="RNaseH_domain"/>
</dbReference>
<dbReference type="Gene3D" id="3.30.420.10">
    <property type="entry name" value="Ribonuclease H-like superfamily/Ribonuclease H"/>
    <property type="match status" value="1"/>
</dbReference>
<organism evidence="5">
    <name type="scientific">Tanacetum cinerariifolium</name>
    <name type="common">Dalmatian daisy</name>
    <name type="synonym">Chrysanthemum cinerariifolium</name>
    <dbReference type="NCBI Taxonomy" id="118510"/>
    <lineage>
        <taxon>Eukaryota</taxon>
        <taxon>Viridiplantae</taxon>
        <taxon>Streptophyta</taxon>
        <taxon>Embryophyta</taxon>
        <taxon>Tracheophyta</taxon>
        <taxon>Spermatophyta</taxon>
        <taxon>Magnoliopsida</taxon>
        <taxon>eudicotyledons</taxon>
        <taxon>Gunneridae</taxon>
        <taxon>Pentapetalae</taxon>
        <taxon>asterids</taxon>
        <taxon>campanulids</taxon>
        <taxon>Asterales</taxon>
        <taxon>Asteraceae</taxon>
        <taxon>Asteroideae</taxon>
        <taxon>Anthemideae</taxon>
        <taxon>Anthemidinae</taxon>
        <taxon>Tanacetum</taxon>
    </lineage>
</organism>
<reference evidence="5" key="1">
    <citation type="journal article" date="2019" name="Sci. Rep.">
        <title>Draft genome of Tanacetum cinerariifolium, the natural source of mosquito coil.</title>
        <authorList>
            <person name="Yamashiro T."/>
            <person name="Shiraishi A."/>
            <person name="Satake H."/>
            <person name="Nakayama K."/>
        </authorList>
    </citation>
    <scope>NUCLEOTIDE SEQUENCE</scope>
</reference>
<feature type="compositionally biased region" description="Polar residues" evidence="1">
    <location>
        <begin position="1"/>
        <end position="11"/>
    </location>
</feature>
<name>A0A6L2MGU5_TANCI</name>
<dbReference type="GO" id="GO:0004523">
    <property type="term" value="F:RNA-DNA hybrid ribonuclease activity"/>
    <property type="evidence" value="ECO:0007669"/>
    <property type="project" value="InterPro"/>
</dbReference>
<comment type="caution">
    <text evidence="5">The sequence shown here is derived from an EMBL/GenBank/DDBJ whole genome shotgun (WGS) entry which is preliminary data.</text>
</comment>
<dbReference type="Pfam" id="PF17919">
    <property type="entry name" value="RT_RNaseH_2"/>
    <property type="match status" value="1"/>
</dbReference>
<dbReference type="InterPro" id="IPR012337">
    <property type="entry name" value="RNaseH-like_sf"/>
</dbReference>
<protein>
    <submittedName>
        <fullName evidence="5">Reverse transcriptase domain-containing protein</fullName>
    </submittedName>
</protein>
<dbReference type="CDD" id="cd09279">
    <property type="entry name" value="RNase_HI_like"/>
    <property type="match status" value="1"/>
</dbReference>
<dbReference type="GO" id="GO:0003676">
    <property type="term" value="F:nucleic acid binding"/>
    <property type="evidence" value="ECO:0007669"/>
    <property type="project" value="InterPro"/>
</dbReference>
<feature type="compositionally biased region" description="Basic and acidic residues" evidence="1">
    <location>
        <begin position="19"/>
        <end position="28"/>
    </location>
</feature>
<dbReference type="Gene3D" id="3.30.70.270">
    <property type="match status" value="2"/>
</dbReference>
<feature type="domain" description="Reverse transcriptase/retrotransposon-derived protein RNase H-like" evidence="4">
    <location>
        <begin position="623"/>
        <end position="721"/>
    </location>
</feature>
<feature type="domain" description="RNase H type-1" evidence="3">
    <location>
        <begin position="750"/>
        <end position="843"/>
    </location>
</feature>
<evidence type="ECO:0000259" key="4">
    <source>
        <dbReference type="Pfam" id="PF17919"/>
    </source>
</evidence>
<gene>
    <name evidence="5" type="ORF">Tci_044485</name>
</gene>
<feature type="compositionally biased region" description="Basic residues" evidence="1">
    <location>
        <begin position="62"/>
        <end position="79"/>
    </location>
</feature>
<evidence type="ECO:0000256" key="1">
    <source>
        <dbReference type="SAM" id="MobiDB-lite"/>
    </source>
</evidence>
<proteinExistence type="predicted"/>
<dbReference type="PANTHER" id="PTHR48475:SF2">
    <property type="entry name" value="RIBONUCLEASE H"/>
    <property type="match status" value="1"/>
</dbReference>
<keyword evidence="5" id="KW-0695">RNA-directed DNA polymerase</keyword>
<dbReference type="SUPFAM" id="SSF56672">
    <property type="entry name" value="DNA/RNA polymerases"/>
    <property type="match status" value="1"/>
</dbReference>
<evidence type="ECO:0000313" key="5">
    <source>
        <dbReference type="EMBL" id="GEU72507.1"/>
    </source>
</evidence>
<dbReference type="AlphaFoldDB" id="A0A6L2MGU5"/>
<evidence type="ECO:0000259" key="2">
    <source>
        <dbReference type="Pfam" id="PF00078"/>
    </source>
</evidence>
<dbReference type="InterPro" id="IPR036397">
    <property type="entry name" value="RNaseH_sf"/>
</dbReference>
<feature type="domain" description="Reverse transcriptase" evidence="2">
    <location>
        <begin position="495"/>
        <end position="557"/>
    </location>
</feature>
<keyword evidence="5" id="KW-0548">Nucleotidyltransferase</keyword>
<evidence type="ECO:0000259" key="3">
    <source>
        <dbReference type="Pfam" id="PF13456"/>
    </source>
</evidence>
<dbReference type="Pfam" id="PF13456">
    <property type="entry name" value="RVT_3"/>
    <property type="match status" value="1"/>
</dbReference>
<accession>A0A6L2MGU5</accession>
<sequence>MIKSLDNQGQEKVTPYKLFNEESGKARSENSQISPLAEEVRGYSSNRSSRSRSRGRLQSAQKHQKSVSRKKGISKSHRSVRSEAQSRSKSKSVKLKPHGSENLSMSYRWPKLMPFTSRITYFRYHLRAKLPPNVQVYKGNKDPKDHLSIFSYRSRERGVAYTSMVQDVLPDPEWFDKDLLAKILNDKIPKILMRCGRESGPLLEERQLQTQSKSSNLLGKKRVLVRVVGQKTRMGLKIEVIEGGGRNIGTCALYARREGFTPLTKTPKEILAMDNVNFPPSPMMVGTPEKQNINKKIGSFGERHQARRPEEQGLDQRKREDYQHVVVDALIEGFRVKRIHVDSDSSSNDMYKHCFRNLSYQTRSRLKESRIELVGFSGEVSYPLRVIDLQVTIGECGKTRTVIMKFAMVKSRSPYTALQATTRETSSSPKLECTCNRSYSVVDKLKVANPRVLLALVETRSWRPRKEPMQLDDMEERRQLDKVKKPPKSSVEEKIVEEGGVNLEAYVDDMVIKCRTEQDIIKDIEQTFSTLKRINIKLNPKKCSFGMEEGKFLGYIVTSEGIKVNPKKAKAVIDMPSPRTLKQMQSLSGKLAALNRFLSKSAKRSLSFLDTLKKCTNKKDFRWIEAAEAAFLEMNKLVFELPALTTPKKGDTLMMYLAAMYDAVSAVLLTKRDGRQIPIHYVSQSLQGAETNYALMEKVALSLVHIARWLRMYFQAYSIKVITDNPIGQVLNNSGASGRAWRLYTNRASNNEGSGAGLILIAPNDVEYSYTLHLNFSNSNNKAKYEALLARLQIATKMQVKDIHAFVDSKLVASQLKGSYEAKGERMIKYHEKVLELAGAFNRF</sequence>
<dbReference type="SUPFAM" id="SSF53098">
    <property type="entry name" value="Ribonuclease H-like"/>
    <property type="match status" value="1"/>
</dbReference>
<dbReference type="GO" id="GO:0003964">
    <property type="term" value="F:RNA-directed DNA polymerase activity"/>
    <property type="evidence" value="ECO:0007669"/>
    <property type="project" value="UniProtKB-KW"/>
</dbReference>
<feature type="region of interest" description="Disordered" evidence="1">
    <location>
        <begin position="467"/>
        <end position="489"/>
    </location>
</feature>
<keyword evidence="5" id="KW-0808">Transferase</keyword>
<dbReference type="InterPro" id="IPR043502">
    <property type="entry name" value="DNA/RNA_pol_sf"/>
</dbReference>
<dbReference type="InterPro" id="IPR000477">
    <property type="entry name" value="RT_dom"/>
</dbReference>
<dbReference type="Pfam" id="PF00078">
    <property type="entry name" value="RVT_1"/>
    <property type="match status" value="1"/>
</dbReference>
<dbReference type="PANTHER" id="PTHR48475">
    <property type="entry name" value="RIBONUCLEASE H"/>
    <property type="match status" value="1"/>
</dbReference>
<dbReference type="EMBL" id="BKCJ010006506">
    <property type="protein sequence ID" value="GEU72507.1"/>
    <property type="molecule type" value="Genomic_DNA"/>
</dbReference>
<feature type="region of interest" description="Disordered" evidence="1">
    <location>
        <begin position="1"/>
        <end position="100"/>
    </location>
</feature>
<dbReference type="InterPro" id="IPR041577">
    <property type="entry name" value="RT_RNaseH_2"/>
</dbReference>